<sequence>MSTLAHSEQPTRITVIGAGVIGLSSAHELASAGHQVTVIADQDSLETVSAVAAAIWFPYHSENSPAADLLLARSLARFEQLADIAETGVDLRTGLNVDHVPGADRSWTKIVANVSEAPPADLPEGAFAGAYATVPIITMSTYLLWLKHEVEKLGVTFIHETIKELKELEHDADVVVIAGGLRGGELLGDDDTVYPIRGQVLRLANPNNLRSWLCDDDYPDGVSYIIPRRDDIIVGGTDTAHDWNQEFDPATATQILCRATALVPELAGLQVLEHKVGLRPARASIRLELVSGHPLPVVAAYGHGGAGVTLSWGTAQRVAELVDSALS</sequence>
<evidence type="ECO:0000256" key="3">
    <source>
        <dbReference type="ARBA" id="ARBA00022630"/>
    </source>
</evidence>
<dbReference type="PIRSF" id="PIRSF000189">
    <property type="entry name" value="D-aa_oxidase"/>
    <property type="match status" value="1"/>
</dbReference>
<accession>A0ABQ2DMR2</accession>
<evidence type="ECO:0000259" key="9">
    <source>
        <dbReference type="Pfam" id="PF01266"/>
    </source>
</evidence>
<evidence type="ECO:0000256" key="5">
    <source>
        <dbReference type="ARBA" id="ARBA00023002"/>
    </source>
</evidence>
<evidence type="ECO:0000256" key="8">
    <source>
        <dbReference type="ARBA" id="ARBA00049547"/>
    </source>
</evidence>
<dbReference type="InterPro" id="IPR023209">
    <property type="entry name" value="DAO"/>
</dbReference>
<keyword evidence="4" id="KW-0274">FAD</keyword>
<name>A0ABQ2DMR2_9MICC</name>
<evidence type="ECO:0000256" key="7">
    <source>
        <dbReference type="ARBA" id="ARBA00039751"/>
    </source>
</evidence>
<feature type="domain" description="FAD dependent oxidoreductase" evidence="9">
    <location>
        <begin position="12"/>
        <end position="321"/>
    </location>
</feature>
<protein>
    <recommendedName>
        <fullName evidence="7">D-amino-acid oxidase</fullName>
        <ecNumber evidence="6">1.4.3.3</ecNumber>
    </recommendedName>
</protein>
<proteinExistence type="inferred from homology"/>
<dbReference type="RefSeq" id="WP_188685849.1">
    <property type="nucleotide sequence ID" value="NZ_BMKX01000005.1"/>
</dbReference>
<keyword evidence="5" id="KW-0560">Oxidoreductase</keyword>
<evidence type="ECO:0000256" key="1">
    <source>
        <dbReference type="ARBA" id="ARBA00001974"/>
    </source>
</evidence>
<evidence type="ECO:0000256" key="6">
    <source>
        <dbReference type="ARBA" id="ARBA00039101"/>
    </source>
</evidence>
<gene>
    <name evidence="10" type="ORF">GCM10007173_23490</name>
</gene>
<dbReference type="Proteomes" id="UP000606115">
    <property type="component" value="Unassembled WGS sequence"/>
</dbReference>
<evidence type="ECO:0000313" key="10">
    <source>
        <dbReference type="EMBL" id="GGJ63854.1"/>
    </source>
</evidence>
<evidence type="ECO:0000256" key="4">
    <source>
        <dbReference type="ARBA" id="ARBA00022827"/>
    </source>
</evidence>
<organism evidence="10 11">
    <name type="scientific">Glutamicibacter ardleyensis</name>
    <dbReference type="NCBI Taxonomy" id="225894"/>
    <lineage>
        <taxon>Bacteria</taxon>
        <taxon>Bacillati</taxon>
        <taxon>Actinomycetota</taxon>
        <taxon>Actinomycetes</taxon>
        <taxon>Micrococcales</taxon>
        <taxon>Micrococcaceae</taxon>
        <taxon>Glutamicibacter</taxon>
    </lineage>
</organism>
<dbReference type="Pfam" id="PF01266">
    <property type="entry name" value="DAO"/>
    <property type="match status" value="1"/>
</dbReference>
<keyword evidence="3" id="KW-0285">Flavoprotein</keyword>
<evidence type="ECO:0000313" key="11">
    <source>
        <dbReference type="Proteomes" id="UP000606115"/>
    </source>
</evidence>
<dbReference type="GeneID" id="303304705"/>
<dbReference type="PANTHER" id="PTHR11530:SF11">
    <property type="entry name" value="D-ASPARTATE OXIDASE"/>
    <property type="match status" value="1"/>
</dbReference>
<dbReference type="InterPro" id="IPR006076">
    <property type="entry name" value="FAD-dep_OxRdtase"/>
</dbReference>
<comment type="cofactor">
    <cofactor evidence="1">
        <name>FAD</name>
        <dbReference type="ChEBI" id="CHEBI:57692"/>
    </cofactor>
</comment>
<reference evidence="11" key="1">
    <citation type="journal article" date="2019" name="Int. J. Syst. Evol. Microbiol.">
        <title>The Global Catalogue of Microorganisms (GCM) 10K type strain sequencing project: providing services to taxonomists for standard genome sequencing and annotation.</title>
        <authorList>
            <consortium name="The Broad Institute Genomics Platform"/>
            <consortium name="The Broad Institute Genome Sequencing Center for Infectious Disease"/>
            <person name="Wu L."/>
            <person name="Ma J."/>
        </authorList>
    </citation>
    <scope>NUCLEOTIDE SEQUENCE [LARGE SCALE GENOMIC DNA]</scope>
    <source>
        <strain evidence="11">CGMCC 1.3685</strain>
    </source>
</reference>
<dbReference type="EMBL" id="BMKX01000005">
    <property type="protein sequence ID" value="GGJ63854.1"/>
    <property type="molecule type" value="Genomic_DNA"/>
</dbReference>
<dbReference type="SUPFAM" id="SSF51971">
    <property type="entry name" value="Nucleotide-binding domain"/>
    <property type="match status" value="1"/>
</dbReference>
<dbReference type="Gene3D" id="3.40.50.720">
    <property type="entry name" value="NAD(P)-binding Rossmann-like Domain"/>
    <property type="match status" value="1"/>
</dbReference>
<dbReference type="PANTHER" id="PTHR11530">
    <property type="entry name" value="D-AMINO ACID OXIDASE"/>
    <property type="match status" value="1"/>
</dbReference>
<evidence type="ECO:0000256" key="2">
    <source>
        <dbReference type="ARBA" id="ARBA00006730"/>
    </source>
</evidence>
<comment type="catalytic activity">
    <reaction evidence="8">
        <text>a D-alpha-amino acid + O2 + H2O = a 2-oxocarboxylate + H2O2 + NH4(+)</text>
        <dbReference type="Rhea" id="RHEA:21816"/>
        <dbReference type="ChEBI" id="CHEBI:15377"/>
        <dbReference type="ChEBI" id="CHEBI:15379"/>
        <dbReference type="ChEBI" id="CHEBI:16240"/>
        <dbReference type="ChEBI" id="CHEBI:28938"/>
        <dbReference type="ChEBI" id="CHEBI:35179"/>
        <dbReference type="ChEBI" id="CHEBI:59871"/>
        <dbReference type="EC" id="1.4.3.3"/>
    </reaction>
    <physiologicalReaction direction="left-to-right" evidence="8">
        <dbReference type="Rhea" id="RHEA:21817"/>
    </physiologicalReaction>
</comment>
<dbReference type="Gene3D" id="3.30.9.10">
    <property type="entry name" value="D-Amino Acid Oxidase, subunit A, domain 2"/>
    <property type="match status" value="1"/>
</dbReference>
<comment type="similarity">
    <text evidence="2">Belongs to the DAMOX/DASOX family.</text>
</comment>
<keyword evidence="11" id="KW-1185">Reference proteome</keyword>
<comment type="caution">
    <text evidence="10">The sequence shown here is derived from an EMBL/GenBank/DDBJ whole genome shotgun (WGS) entry which is preliminary data.</text>
</comment>
<dbReference type="SUPFAM" id="SSF54373">
    <property type="entry name" value="FAD-linked reductases, C-terminal domain"/>
    <property type="match status" value="1"/>
</dbReference>
<dbReference type="EC" id="1.4.3.3" evidence="6"/>